<keyword evidence="1" id="KW-0812">Transmembrane</keyword>
<accession>A0A232FEX8</accession>
<dbReference type="EMBL" id="NNAY01000337">
    <property type="protein sequence ID" value="OXU29103.1"/>
    <property type="molecule type" value="Genomic_DNA"/>
</dbReference>
<sequence length="106" mass="11990">MKVVFEKLSEPELLRKCFSGKTQNANESFNNVWWKIAPKTDFDGLEILQISAFLACIMFSSGWKGLLYLMSELNIKPGKNALFATVTKDQACIKDAEKQAELILEI</sequence>
<comment type="caution">
    <text evidence="2">The sequence shown here is derived from an EMBL/GenBank/DDBJ whole genome shotgun (WGS) entry which is preliminary data.</text>
</comment>
<proteinExistence type="predicted"/>
<keyword evidence="1" id="KW-1133">Transmembrane helix</keyword>
<dbReference type="AlphaFoldDB" id="A0A232FEX8"/>
<dbReference type="OrthoDB" id="7695519at2759"/>
<evidence type="ECO:0000313" key="3">
    <source>
        <dbReference type="Proteomes" id="UP000215335"/>
    </source>
</evidence>
<organism evidence="2 3">
    <name type="scientific">Trichomalopsis sarcophagae</name>
    <dbReference type="NCBI Taxonomy" id="543379"/>
    <lineage>
        <taxon>Eukaryota</taxon>
        <taxon>Metazoa</taxon>
        <taxon>Ecdysozoa</taxon>
        <taxon>Arthropoda</taxon>
        <taxon>Hexapoda</taxon>
        <taxon>Insecta</taxon>
        <taxon>Pterygota</taxon>
        <taxon>Neoptera</taxon>
        <taxon>Endopterygota</taxon>
        <taxon>Hymenoptera</taxon>
        <taxon>Apocrita</taxon>
        <taxon>Proctotrupomorpha</taxon>
        <taxon>Chalcidoidea</taxon>
        <taxon>Pteromalidae</taxon>
        <taxon>Pteromalinae</taxon>
        <taxon>Trichomalopsis</taxon>
    </lineage>
</organism>
<gene>
    <name evidence="2" type="ORF">TSAR_004270</name>
</gene>
<keyword evidence="1" id="KW-0472">Membrane</keyword>
<name>A0A232FEX8_9HYME</name>
<dbReference type="Proteomes" id="UP000215335">
    <property type="component" value="Unassembled WGS sequence"/>
</dbReference>
<keyword evidence="3" id="KW-1185">Reference proteome</keyword>
<evidence type="ECO:0000256" key="1">
    <source>
        <dbReference type="SAM" id="Phobius"/>
    </source>
</evidence>
<protein>
    <submittedName>
        <fullName evidence="2">Uncharacterized protein</fullName>
    </submittedName>
</protein>
<feature type="transmembrane region" description="Helical" evidence="1">
    <location>
        <begin position="47"/>
        <end position="69"/>
    </location>
</feature>
<evidence type="ECO:0000313" key="2">
    <source>
        <dbReference type="EMBL" id="OXU29103.1"/>
    </source>
</evidence>
<reference evidence="2 3" key="1">
    <citation type="journal article" date="2017" name="Curr. Biol.">
        <title>The Evolution of Venom by Co-option of Single-Copy Genes.</title>
        <authorList>
            <person name="Martinson E.O."/>
            <person name="Mrinalini"/>
            <person name="Kelkar Y.D."/>
            <person name="Chang C.H."/>
            <person name="Werren J.H."/>
        </authorList>
    </citation>
    <scope>NUCLEOTIDE SEQUENCE [LARGE SCALE GENOMIC DNA]</scope>
    <source>
        <strain evidence="2 3">Alberta</strain>
        <tissue evidence="2">Whole body</tissue>
    </source>
</reference>